<dbReference type="AlphaFoldDB" id="A0A9W9UC90"/>
<sequence>MFMGTPHMGADKAHWITPLARLGNILLGDTNTKIVQVLQPMSKMLQNLQEEFHLILDDIRRNQPGNTIEIFCFYEKLEAKRLRDKVVPDCSAILSDYGNRSIYAKHMVMTKSSNAKDPGFVSVSDQLWTWTNVPEKQAASVPVQNGRQYPDGGPEHPYLIDSGGGPIFQGNQTAGRNININTLYRR</sequence>
<reference evidence="1" key="2">
    <citation type="journal article" date="2023" name="IMA Fungus">
        <title>Comparative genomic study of the Penicillium genus elucidates a diverse pangenome and 15 lateral gene transfer events.</title>
        <authorList>
            <person name="Petersen C."/>
            <person name="Sorensen T."/>
            <person name="Nielsen M.R."/>
            <person name="Sondergaard T.E."/>
            <person name="Sorensen J.L."/>
            <person name="Fitzpatrick D.A."/>
            <person name="Frisvad J.C."/>
            <person name="Nielsen K.L."/>
        </authorList>
    </citation>
    <scope>NUCLEOTIDE SEQUENCE</scope>
    <source>
        <strain evidence="1">IBT 21472</strain>
    </source>
</reference>
<comment type="caution">
    <text evidence="1">The sequence shown here is derived from an EMBL/GenBank/DDBJ whole genome shotgun (WGS) entry which is preliminary data.</text>
</comment>
<name>A0A9W9UC90_9EURO</name>
<gene>
    <name evidence="1" type="ORF">N7476_000974</name>
</gene>
<proteinExistence type="predicted"/>
<evidence type="ECO:0000313" key="2">
    <source>
        <dbReference type="Proteomes" id="UP001147746"/>
    </source>
</evidence>
<dbReference type="Proteomes" id="UP001147746">
    <property type="component" value="Unassembled WGS sequence"/>
</dbReference>
<organism evidence="1 2">
    <name type="scientific">Penicillium atrosanguineum</name>
    <dbReference type="NCBI Taxonomy" id="1132637"/>
    <lineage>
        <taxon>Eukaryota</taxon>
        <taxon>Fungi</taxon>
        <taxon>Dikarya</taxon>
        <taxon>Ascomycota</taxon>
        <taxon>Pezizomycotina</taxon>
        <taxon>Eurotiomycetes</taxon>
        <taxon>Eurotiomycetidae</taxon>
        <taxon>Eurotiales</taxon>
        <taxon>Aspergillaceae</taxon>
        <taxon>Penicillium</taxon>
    </lineage>
</organism>
<protein>
    <submittedName>
        <fullName evidence="1">Uncharacterized protein</fullName>
    </submittedName>
</protein>
<dbReference type="EMBL" id="JAPZBO010000001">
    <property type="protein sequence ID" value="KAJ5331191.1"/>
    <property type="molecule type" value="Genomic_DNA"/>
</dbReference>
<keyword evidence="2" id="KW-1185">Reference proteome</keyword>
<accession>A0A9W9UC90</accession>
<evidence type="ECO:0000313" key="1">
    <source>
        <dbReference type="EMBL" id="KAJ5331191.1"/>
    </source>
</evidence>
<reference evidence="1" key="1">
    <citation type="submission" date="2022-12" db="EMBL/GenBank/DDBJ databases">
        <authorList>
            <person name="Petersen C."/>
        </authorList>
    </citation>
    <scope>NUCLEOTIDE SEQUENCE</scope>
    <source>
        <strain evidence="1">IBT 21472</strain>
    </source>
</reference>
<dbReference type="OrthoDB" id="427518at2759"/>